<proteinExistence type="predicted"/>
<sequence>MPPPHITRTYLAFEKVVKIHCQKKTSIRMMTFSFNSCRILKSELRSESDEALGAGELNVTYSDHMLVIDVFSGTERRLFDFKGPVKTQRKSIACGFEDSGPNGPIAGVVYVRLKDHQVVVYSVVIPQETRSSHLSFFHREVSPSACVDPHSDEGFAFGELEKCKHKMISALHNAAAAATNAMVFASPKREPVTAGGDDLRTNKNDTLAIATTSGGAGNATAVGANAVILPPSSAFGHDVGDDSEATDLSKTLIEHGSELKVLFQQLEKSLESNTGVKSGEASSSCTTGSNIVGDTIHSNLHPKIAPNLDDLIKEHAEVSSDHQQQCGGMQGYGGSIHGSSSSSSSSSGGHHNTTVAYKPPVDTSMDFYYTKLFDKKSPRHSVDLQLSDKEKRREREKKKSRDKKHEQNGGSSSSYKDKYNRTHGSSTSCSGSNNGANSVAKKRPGRPIIGAVKPKRMVVEPQQHSASSGVQETTDKTVVSDEIKDAISAIVTPVTGSEENITNE</sequence>
<accession>A0A866VTI6</accession>
<organism evidence="2">
    <name type="scientific">Elephant endotheliotropic herpesvirus 1A</name>
    <dbReference type="NCBI Taxonomy" id="759753"/>
    <lineage>
        <taxon>Viruses</taxon>
        <taxon>Duplodnaviria</taxon>
        <taxon>Heunggongvirae</taxon>
        <taxon>Peploviricota</taxon>
        <taxon>Herviviricetes</taxon>
        <taxon>Herpesvirales</taxon>
        <taxon>Orthoherpesviridae</taxon>
        <taxon>Betaherpesvirinae</taxon>
        <taxon>Proboscivirus</taxon>
        <taxon>Proboscivirus elephantidbeta1</taxon>
        <taxon>Elephantid herpesvirus 1</taxon>
    </lineage>
</organism>
<reference evidence="2" key="2">
    <citation type="journal article" date="2013" name="J. Wildl. Dis.">
        <title>Fatal herpesvirus hemorrhagic disease in wild and orphan asian elephants in southern India.</title>
        <authorList>
            <person name="Zachariah A."/>
            <person name="Zong J.-C."/>
            <person name="Long S.Y."/>
            <person name="Latimer E.M."/>
            <person name="Heaggans S.Y."/>
            <person name="Richman L.K."/>
            <person name="Hayward G.S."/>
        </authorList>
    </citation>
    <scope>NUCLEOTIDE SEQUENCE</scope>
    <source>
        <strain evidence="2">IP43 Chellama Vandalur</strain>
    </source>
</reference>
<feature type="compositionally biased region" description="Low complexity" evidence="1">
    <location>
        <begin position="337"/>
        <end position="351"/>
    </location>
</feature>
<feature type="compositionally biased region" description="Basic and acidic residues" evidence="1">
    <location>
        <begin position="378"/>
        <end position="407"/>
    </location>
</feature>
<feature type="compositionally biased region" description="Low complexity" evidence="1">
    <location>
        <begin position="424"/>
        <end position="438"/>
    </location>
</feature>
<dbReference type="EMBL" id="MN366291">
    <property type="protein sequence ID" value="QOE74740.1"/>
    <property type="molecule type" value="Genomic_DNA"/>
</dbReference>
<name>A0A866VTI6_ELHV1</name>
<feature type="region of interest" description="Disordered" evidence="1">
    <location>
        <begin position="378"/>
        <end position="476"/>
    </location>
</feature>
<reference evidence="2" key="5">
    <citation type="journal article" name="PLoS ONE">
        <title>Extended genotypic evaluation and comparison of twenty-two cases of lethal EEHV1 hemorrhagic disease in wild and captive Asian elephants in India.</title>
        <authorList>
            <person name="Zachariah A."/>
            <person name="Sajesh P.K."/>
            <person name="Santhosh S."/>
            <person name="Bathrachalam C."/>
            <person name="Megha M."/>
            <person name="Pandiyan J."/>
            <person name="Jishnu M."/>
            <person name="Kobragade R.S."/>
            <person name="Long S.Y."/>
            <person name="Zong J.-C."/>
            <person name="Latimer E.M."/>
            <person name="Heaggans S.Y."/>
            <person name="Hayward G.S."/>
        </authorList>
    </citation>
    <scope>NUCLEOTIDE SEQUENCE</scope>
    <source>
        <strain evidence="2">IP43 Chellama Vandalur</strain>
    </source>
</reference>
<evidence type="ECO:0000313" key="2">
    <source>
        <dbReference type="EMBL" id="QOE74740.1"/>
    </source>
</evidence>
<reference evidence="2" key="3">
    <citation type="journal article" date="2016" name="MSphere">
        <title>Comparison of the Gene Coding Contents and Other Unusual Features of the GC-Rich and AT-Rich Branch Probosciviruses.</title>
        <authorList>
            <person name="Ling P.D."/>
            <person name="Long S.Y."/>
            <person name="Zong J.C."/>
            <person name="Heaggans S.Y."/>
            <person name="Qin X."/>
            <person name="Hayward G.S."/>
        </authorList>
    </citation>
    <scope>NUCLEOTIDE SEQUENCE</scope>
    <source>
        <strain evidence="2">IP43 Chellama Vandalur</strain>
    </source>
</reference>
<reference evidence="2" key="4">
    <citation type="submission" date="2019-08" db="EMBL/GenBank/DDBJ databases">
        <title>Annotated Complete DNA Sequences of Six EEHV1A Genomes from Lethal HD Cases in Young Asian Elephants from India.</title>
        <authorList>
            <person name="Krishnankutty S.P."/>
            <person name="Zachariah A."/>
            <person name="Maheswari U."/>
            <person name="Heaggans S.Y."/>
            <person name="Muraleedharan M."/>
            <person name="Velayutham D."/>
            <person name="Santhosh S."/>
            <person name="Hayward G.S."/>
        </authorList>
    </citation>
    <scope>NUCLEOTIDE SEQUENCE</scope>
    <source>
        <strain evidence="2">IP43 Chellama Vandalur</strain>
    </source>
</reference>
<feature type="region of interest" description="Disordered" evidence="1">
    <location>
        <begin position="317"/>
        <end position="360"/>
    </location>
</feature>
<reference evidence="2" key="1">
    <citation type="journal article" date="2013" name="Genome Announc.">
        <title>Complete Genome Sequence of Elephant Endotheliotropic Herpesvirus 1A.</title>
        <authorList>
            <person name="Ling P.D."/>
            <person name="Reid J.G."/>
            <person name="Qin X."/>
            <person name="Muzny D.M."/>
            <person name="Gibbs R."/>
            <person name="Petrosino J."/>
            <person name="Peng R."/>
            <person name="Zong J.C."/>
            <person name="Heaggans S.Y."/>
            <person name="Hayward G.S."/>
        </authorList>
    </citation>
    <scope>NUCLEOTIDE SEQUENCE</scope>
    <source>
        <strain evidence="2">IP43 Chellama Vandalur</strain>
    </source>
</reference>
<gene>
    <name evidence="2" type="primary">E36</name>
</gene>
<protein>
    <submittedName>
        <fullName evidence="2">Nuclear protein E36</fullName>
    </submittedName>
</protein>
<feature type="compositionally biased region" description="Polar residues" evidence="1">
    <location>
        <begin position="462"/>
        <end position="472"/>
    </location>
</feature>
<evidence type="ECO:0000256" key="1">
    <source>
        <dbReference type="SAM" id="MobiDB-lite"/>
    </source>
</evidence>